<gene>
    <name evidence="1" type="ORF">RN607_00535</name>
</gene>
<dbReference type="AlphaFoldDB" id="A0AA96FC00"/>
<dbReference type="RefSeq" id="WP_313543573.1">
    <property type="nucleotide sequence ID" value="NZ_CP134880.1"/>
</dbReference>
<dbReference type="Proteomes" id="UP001303408">
    <property type="component" value="Chromosome"/>
</dbReference>
<name>A0AA96FC00_9MICO</name>
<proteinExistence type="predicted"/>
<organism evidence="1">
    <name type="scientific">Demequina capsici</name>
    <dbReference type="NCBI Taxonomy" id="3075620"/>
    <lineage>
        <taxon>Bacteria</taxon>
        <taxon>Bacillati</taxon>
        <taxon>Actinomycetota</taxon>
        <taxon>Actinomycetes</taxon>
        <taxon>Micrococcales</taxon>
        <taxon>Demequinaceae</taxon>
        <taxon>Demequina</taxon>
    </lineage>
</organism>
<accession>A0AA96FC00</accession>
<evidence type="ECO:0000313" key="1">
    <source>
        <dbReference type="EMBL" id="WNM27519.1"/>
    </source>
</evidence>
<sequence length="89" mass="9564">MPTTETTQYLGGTVAGTGEFLQASSLTNLANAIDFAEKAAEQVKRDLWNLGVSEADVSVTPVVVQVTTKIHMGTRMGLEVARKVLEDVR</sequence>
<dbReference type="KEGG" id="dcp:RN607_00535"/>
<reference evidence="1" key="1">
    <citation type="submission" date="2023-09" db="EMBL/GenBank/DDBJ databases">
        <title>Demequina sp. a novel bacteria isolated from Capsicum annuum.</title>
        <authorList>
            <person name="Humaira Z."/>
            <person name="Lee J."/>
            <person name="Cho D."/>
        </authorList>
    </citation>
    <scope>NUCLEOTIDE SEQUENCE</scope>
    <source>
        <strain evidence="1">PMTSA13</strain>
    </source>
</reference>
<protein>
    <submittedName>
        <fullName evidence="1">Uncharacterized protein</fullName>
    </submittedName>
</protein>
<dbReference type="EMBL" id="CP134880">
    <property type="protein sequence ID" value="WNM27519.1"/>
    <property type="molecule type" value="Genomic_DNA"/>
</dbReference>